<dbReference type="AlphaFoldDB" id="A0A699QDC1"/>
<comment type="caution">
    <text evidence="1">The sequence shown here is derived from an EMBL/GenBank/DDBJ whole genome shotgun (WGS) entry which is preliminary data.</text>
</comment>
<feature type="non-terminal residue" evidence="1">
    <location>
        <position position="1"/>
    </location>
</feature>
<dbReference type="EMBL" id="BKCJ011003683">
    <property type="protein sequence ID" value="GFC64754.1"/>
    <property type="molecule type" value="Genomic_DNA"/>
</dbReference>
<reference evidence="1" key="1">
    <citation type="journal article" date="2019" name="Sci. Rep.">
        <title>Draft genome of Tanacetum cinerariifolium, the natural source of mosquito coil.</title>
        <authorList>
            <person name="Yamashiro T."/>
            <person name="Shiraishi A."/>
            <person name="Satake H."/>
            <person name="Nakayama K."/>
        </authorList>
    </citation>
    <scope>NUCLEOTIDE SEQUENCE</scope>
</reference>
<accession>A0A699QDC1</accession>
<protein>
    <submittedName>
        <fullName evidence="1">Uncharacterized protein</fullName>
    </submittedName>
</protein>
<proteinExistence type="predicted"/>
<organism evidence="1">
    <name type="scientific">Tanacetum cinerariifolium</name>
    <name type="common">Dalmatian daisy</name>
    <name type="synonym">Chrysanthemum cinerariifolium</name>
    <dbReference type="NCBI Taxonomy" id="118510"/>
    <lineage>
        <taxon>Eukaryota</taxon>
        <taxon>Viridiplantae</taxon>
        <taxon>Streptophyta</taxon>
        <taxon>Embryophyta</taxon>
        <taxon>Tracheophyta</taxon>
        <taxon>Spermatophyta</taxon>
        <taxon>Magnoliopsida</taxon>
        <taxon>eudicotyledons</taxon>
        <taxon>Gunneridae</taxon>
        <taxon>Pentapetalae</taxon>
        <taxon>asterids</taxon>
        <taxon>campanulids</taxon>
        <taxon>Asterales</taxon>
        <taxon>Asteraceae</taxon>
        <taxon>Asteroideae</taxon>
        <taxon>Anthemideae</taxon>
        <taxon>Anthemidinae</taxon>
        <taxon>Tanacetum</taxon>
    </lineage>
</organism>
<evidence type="ECO:0000313" key="1">
    <source>
        <dbReference type="EMBL" id="GFC64754.1"/>
    </source>
</evidence>
<gene>
    <name evidence="1" type="ORF">Tci_836724</name>
</gene>
<sequence>VMKQSYLFGDRQSHGSYGTIILKVFSDNKLDPYMLPVIEGQIYV</sequence>
<name>A0A699QDC1_TANCI</name>